<evidence type="ECO:0000313" key="2">
    <source>
        <dbReference type="Proteomes" id="UP001279734"/>
    </source>
</evidence>
<dbReference type="EMBL" id="BSYO01000014">
    <property type="protein sequence ID" value="GMH14835.1"/>
    <property type="molecule type" value="Genomic_DNA"/>
</dbReference>
<keyword evidence="2" id="KW-1185">Reference proteome</keyword>
<accession>A0AAD3XSQ0</accession>
<gene>
    <name evidence="1" type="ORF">Nepgr_016676</name>
</gene>
<protein>
    <submittedName>
        <fullName evidence="1">Uncharacterized protein</fullName>
    </submittedName>
</protein>
<organism evidence="1 2">
    <name type="scientific">Nepenthes gracilis</name>
    <name type="common">Slender pitcher plant</name>
    <dbReference type="NCBI Taxonomy" id="150966"/>
    <lineage>
        <taxon>Eukaryota</taxon>
        <taxon>Viridiplantae</taxon>
        <taxon>Streptophyta</taxon>
        <taxon>Embryophyta</taxon>
        <taxon>Tracheophyta</taxon>
        <taxon>Spermatophyta</taxon>
        <taxon>Magnoliopsida</taxon>
        <taxon>eudicotyledons</taxon>
        <taxon>Gunneridae</taxon>
        <taxon>Pentapetalae</taxon>
        <taxon>Caryophyllales</taxon>
        <taxon>Nepenthaceae</taxon>
        <taxon>Nepenthes</taxon>
    </lineage>
</organism>
<name>A0AAD3XSQ0_NEPGR</name>
<dbReference type="Proteomes" id="UP001279734">
    <property type="component" value="Unassembled WGS sequence"/>
</dbReference>
<proteinExistence type="predicted"/>
<comment type="caution">
    <text evidence="1">The sequence shown here is derived from an EMBL/GenBank/DDBJ whole genome shotgun (WGS) entry which is preliminary data.</text>
</comment>
<sequence>MHGFLCSYGGWQKKMNSGGLECSGSRRSYRNIVLKQLRLLNRFSSLNKDGFITPLKPSIKVAVSSLGVLWLQLRGKDERSFVKDCNLRIGEEEKDKKKEGEGQWCQFAASGDVLGD</sequence>
<evidence type="ECO:0000313" key="1">
    <source>
        <dbReference type="EMBL" id="GMH14835.1"/>
    </source>
</evidence>
<dbReference type="AlphaFoldDB" id="A0AAD3XSQ0"/>
<reference evidence="1" key="1">
    <citation type="submission" date="2023-05" db="EMBL/GenBank/DDBJ databases">
        <title>Nepenthes gracilis genome sequencing.</title>
        <authorList>
            <person name="Fukushima K."/>
        </authorList>
    </citation>
    <scope>NUCLEOTIDE SEQUENCE</scope>
    <source>
        <strain evidence="1">SING2019-196</strain>
    </source>
</reference>